<dbReference type="EMBL" id="LACB01000016">
    <property type="protein sequence ID" value="KAJ9492181.1"/>
    <property type="molecule type" value="Genomic_DNA"/>
</dbReference>
<evidence type="ECO:0000313" key="1">
    <source>
        <dbReference type="EMBL" id="KAJ9492181.1"/>
    </source>
</evidence>
<comment type="caution">
    <text evidence="1">The sequence shown here is derived from an EMBL/GenBank/DDBJ whole genome shotgun (WGS) entry which is preliminary data.</text>
</comment>
<name>A0AAI9TRN5_PENTH</name>
<proteinExistence type="predicted"/>
<reference evidence="1" key="1">
    <citation type="submission" date="2015-06" db="EMBL/GenBank/DDBJ databases">
        <authorList>
            <person name="Nguyen H."/>
        </authorList>
    </citation>
    <scope>NUCLEOTIDE SEQUENCE</scope>
    <source>
        <strain evidence="1">DAOM 180753</strain>
    </source>
</reference>
<protein>
    <submittedName>
        <fullName evidence="1">Uncharacterized protein</fullName>
    </submittedName>
</protein>
<reference evidence="1" key="2">
    <citation type="journal article" date="2016" name="Fungal Biol.">
        <title>Ochratoxin A production by Penicillium thymicola.</title>
        <authorList>
            <person name="Nguyen H.D.T."/>
            <person name="McMullin D.R."/>
            <person name="Ponomareva E."/>
            <person name="Riley R."/>
            <person name="Pomraning K.R."/>
            <person name="Baker S.E."/>
            <person name="Seifert K.A."/>
        </authorList>
    </citation>
    <scope>NUCLEOTIDE SEQUENCE</scope>
    <source>
        <strain evidence="1">DAOM 180753</strain>
    </source>
</reference>
<accession>A0AAI9TRN5</accession>
<keyword evidence="2" id="KW-1185">Reference proteome</keyword>
<dbReference type="AlphaFoldDB" id="A0AAI9TRN5"/>
<organism evidence="1 2">
    <name type="scientific">Penicillium thymicola</name>
    <dbReference type="NCBI Taxonomy" id="293382"/>
    <lineage>
        <taxon>Eukaryota</taxon>
        <taxon>Fungi</taxon>
        <taxon>Dikarya</taxon>
        <taxon>Ascomycota</taxon>
        <taxon>Pezizomycotina</taxon>
        <taxon>Eurotiomycetes</taxon>
        <taxon>Eurotiomycetidae</taxon>
        <taxon>Eurotiales</taxon>
        <taxon>Aspergillaceae</taxon>
        <taxon>Penicillium</taxon>
    </lineage>
</organism>
<dbReference type="Proteomes" id="UP001227192">
    <property type="component" value="Unassembled WGS sequence"/>
</dbReference>
<gene>
    <name evidence="1" type="ORF">VN97_g1016</name>
</gene>
<sequence>MNCMFNAGAHTNPFHMTRIMSDKSWLSLSLLVLTPCCFLLTEQSAGAAKSAAHLPMLGNNCTTLASSKCSCQNI</sequence>
<evidence type="ECO:0000313" key="2">
    <source>
        <dbReference type="Proteomes" id="UP001227192"/>
    </source>
</evidence>